<sequence>MPLKRLFTCTLLFMLICRCCAQAQEAKGTTYRKISNDRLSGVSVKNLKNRFETVTDELGNYTIKANIGDTLEFTKSDYTVQQQKCEGFGMVVYMQPEFKLSEVRVVGQTKRQELKEIMGAYKSQGTFYNGKPPVLSFLTNPLTGIYELFGKTPGRARRFAAFSKRELEATEVDRRYNLPLVMKVTGVKDTVEAQKFMGFWRPSYEDLKIWADYDLMKHISTNYQYYKRNSDKYQALPQINAPVSLGGPGELKIKKP</sequence>
<name>A0A4Y8S845_9SPHI</name>
<dbReference type="OrthoDB" id="789400at2"/>
<reference evidence="2 3" key="1">
    <citation type="journal article" date="2017" name="Int. J. Syst. Evol. Microbiol.">
        <title>Mucilaginibacterpsychrotolerans sp. nov., isolated from peatlands.</title>
        <authorList>
            <person name="Deng Y."/>
            <person name="Shen L."/>
            <person name="Xu B."/>
            <person name="Liu Y."/>
            <person name="Gu Z."/>
            <person name="Liu H."/>
            <person name="Zhou Y."/>
        </authorList>
    </citation>
    <scope>NUCLEOTIDE SEQUENCE [LARGE SCALE GENOMIC DNA]</scope>
    <source>
        <strain evidence="2 3">NH7-4</strain>
    </source>
</reference>
<accession>A0A4Y8S845</accession>
<dbReference type="EMBL" id="SOZE01000023">
    <property type="protein sequence ID" value="TFF35148.1"/>
    <property type="molecule type" value="Genomic_DNA"/>
</dbReference>
<evidence type="ECO:0000256" key="1">
    <source>
        <dbReference type="SAM" id="SignalP"/>
    </source>
</evidence>
<dbReference type="AlphaFoldDB" id="A0A4Y8S845"/>
<organism evidence="2 3">
    <name type="scientific">Mucilaginibacter psychrotolerans</name>
    <dbReference type="NCBI Taxonomy" id="1524096"/>
    <lineage>
        <taxon>Bacteria</taxon>
        <taxon>Pseudomonadati</taxon>
        <taxon>Bacteroidota</taxon>
        <taxon>Sphingobacteriia</taxon>
        <taxon>Sphingobacteriales</taxon>
        <taxon>Sphingobacteriaceae</taxon>
        <taxon>Mucilaginibacter</taxon>
    </lineage>
</organism>
<feature type="chain" id="PRO_5021193529" description="Carboxypeptidase regulatory-like domain-containing protein" evidence="1">
    <location>
        <begin position="24"/>
        <end position="256"/>
    </location>
</feature>
<dbReference type="SUPFAM" id="SSF49464">
    <property type="entry name" value="Carboxypeptidase regulatory domain-like"/>
    <property type="match status" value="1"/>
</dbReference>
<dbReference type="InterPro" id="IPR008969">
    <property type="entry name" value="CarboxyPept-like_regulatory"/>
</dbReference>
<gene>
    <name evidence="2" type="ORF">E2R66_19485</name>
</gene>
<dbReference type="Proteomes" id="UP000297540">
    <property type="component" value="Unassembled WGS sequence"/>
</dbReference>
<evidence type="ECO:0000313" key="3">
    <source>
        <dbReference type="Proteomes" id="UP000297540"/>
    </source>
</evidence>
<keyword evidence="1" id="KW-0732">Signal</keyword>
<protein>
    <recommendedName>
        <fullName evidence="4">Carboxypeptidase regulatory-like domain-containing protein</fullName>
    </recommendedName>
</protein>
<evidence type="ECO:0000313" key="2">
    <source>
        <dbReference type="EMBL" id="TFF35148.1"/>
    </source>
</evidence>
<evidence type="ECO:0008006" key="4">
    <source>
        <dbReference type="Google" id="ProtNLM"/>
    </source>
</evidence>
<feature type="signal peptide" evidence="1">
    <location>
        <begin position="1"/>
        <end position="23"/>
    </location>
</feature>
<proteinExistence type="predicted"/>
<keyword evidence="3" id="KW-1185">Reference proteome</keyword>
<dbReference type="RefSeq" id="WP_134737950.1">
    <property type="nucleotide sequence ID" value="NZ_SOZE01000023.1"/>
</dbReference>
<comment type="caution">
    <text evidence="2">The sequence shown here is derived from an EMBL/GenBank/DDBJ whole genome shotgun (WGS) entry which is preliminary data.</text>
</comment>